<name>A0A811NTX6_9POAL</name>
<evidence type="ECO:0000259" key="3">
    <source>
        <dbReference type="PROSITE" id="PS50222"/>
    </source>
</evidence>
<evidence type="ECO:0000313" key="5">
    <source>
        <dbReference type="Proteomes" id="UP000604825"/>
    </source>
</evidence>
<comment type="caution">
    <text evidence="4">The sequence shown here is derived from an EMBL/GenBank/DDBJ whole genome shotgun (WGS) entry which is preliminary data.</text>
</comment>
<dbReference type="OrthoDB" id="26525at2759"/>
<keyword evidence="5" id="KW-1185">Reference proteome</keyword>
<feature type="compositionally biased region" description="Low complexity" evidence="2">
    <location>
        <begin position="15"/>
        <end position="30"/>
    </location>
</feature>
<evidence type="ECO:0000256" key="1">
    <source>
        <dbReference type="ARBA" id="ARBA00022837"/>
    </source>
</evidence>
<dbReference type="Proteomes" id="UP000604825">
    <property type="component" value="Unassembled WGS sequence"/>
</dbReference>
<dbReference type="PROSITE" id="PS00018">
    <property type="entry name" value="EF_HAND_1"/>
    <property type="match status" value="1"/>
</dbReference>
<dbReference type="AlphaFoldDB" id="A0A811NTX6"/>
<keyword evidence="1" id="KW-0106">Calcium</keyword>
<evidence type="ECO:0000313" key="4">
    <source>
        <dbReference type="EMBL" id="CAD6230824.1"/>
    </source>
</evidence>
<dbReference type="PROSITE" id="PS50222">
    <property type="entry name" value="EF_HAND_2"/>
    <property type="match status" value="1"/>
</dbReference>
<feature type="region of interest" description="Disordered" evidence="2">
    <location>
        <begin position="1"/>
        <end position="50"/>
    </location>
</feature>
<dbReference type="InterPro" id="IPR018247">
    <property type="entry name" value="EF_Hand_1_Ca_BS"/>
</dbReference>
<reference evidence="4" key="1">
    <citation type="submission" date="2020-10" db="EMBL/GenBank/DDBJ databases">
        <authorList>
            <person name="Han B."/>
            <person name="Lu T."/>
            <person name="Zhao Q."/>
            <person name="Huang X."/>
            <person name="Zhao Y."/>
        </authorList>
    </citation>
    <scope>NUCLEOTIDE SEQUENCE</scope>
</reference>
<organism evidence="4 5">
    <name type="scientific">Miscanthus lutarioriparius</name>
    <dbReference type="NCBI Taxonomy" id="422564"/>
    <lineage>
        <taxon>Eukaryota</taxon>
        <taxon>Viridiplantae</taxon>
        <taxon>Streptophyta</taxon>
        <taxon>Embryophyta</taxon>
        <taxon>Tracheophyta</taxon>
        <taxon>Spermatophyta</taxon>
        <taxon>Magnoliopsida</taxon>
        <taxon>Liliopsida</taxon>
        <taxon>Poales</taxon>
        <taxon>Poaceae</taxon>
        <taxon>PACMAD clade</taxon>
        <taxon>Panicoideae</taxon>
        <taxon>Andropogonodae</taxon>
        <taxon>Andropogoneae</taxon>
        <taxon>Saccharinae</taxon>
        <taxon>Miscanthus</taxon>
    </lineage>
</organism>
<protein>
    <recommendedName>
        <fullName evidence="3">EF-hand domain-containing protein</fullName>
    </recommendedName>
</protein>
<feature type="domain" description="EF-hand" evidence="3">
    <location>
        <begin position="44"/>
        <end position="79"/>
    </location>
</feature>
<gene>
    <name evidence="4" type="ORF">NCGR_LOCUS21029</name>
</gene>
<accession>A0A811NTX6</accession>
<dbReference type="InterPro" id="IPR011992">
    <property type="entry name" value="EF-hand-dom_pair"/>
</dbReference>
<dbReference type="InterPro" id="IPR002048">
    <property type="entry name" value="EF_hand_dom"/>
</dbReference>
<dbReference type="SUPFAM" id="SSF47473">
    <property type="entry name" value="EF-hand"/>
    <property type="match status" value="1"/>
</dbReference>
<dbReference type="Gene3D" id="1.10.238.10">
    <property type="entry name" value="EF-hand"/>
    <property type="match status" value="1"/>
</dbReference>
<evidence type="ECO:0000256" key="2">
    <source>
        <dbReference type="SAM" id="MobiDB-lite"/>
    </source>
</evidence>
<proteinExistence type="predicted"/>
<dbReference type="GO" id="GO:0005509">
    <property type="term" value="F:calcium ion binding"/>
    <property type="evidence" value="ECO:0007669"/>
    <property type="project" value="InterPro"/>
</dbReference>
<dbReference type="EMBL" id="CAJGYO010000005">
    <property type="protein sequence ID" value="CAD6230824.1"/>
    <property type="molecule type" value="Genomic_DNA"/>
</dbReference>
<sequence length="84" mass="8762">MGKVRSFSRSGKNVGAGAQAGASSRLSSSGLCDERAALPPSSASAEHETERVFRKFDSSGDGRISWPDLAALFESVGYTASGHR</sequence>